<dbReference type="InterPro" id="IPR011051">
    <property type="entry name" value="RmlC_Cupin_sf"/>
</dbReference>
<reference evidence="2 3" key="1">
    <citation type="journal article" date="2016" name="Int. J. Syst. Evol. Microbiol.">
        <title>Panacibacter ginsenosidivorans gen. nov., sp. nov., with ginsenoside converting activity isolated from soil of a ginseng field.</title>
        <authorList>
            <person name="Siddiqi M.Z."/>
            <person name="Muhammad Shafi S."/>
            <person name="Choi K.D."/>
            <person name="Im W.T."/>
        </authorList>
    </citation>
    <scope>NUCLEOTIDE SEQUENCE [LARGE SCALE GENOMIC DNA]</scope>
    <source>
        <strain evidence="2 3">Gsoil1550</strain>
    </source>
</reference>
<dbReference type="CDD" id="cd02208">
    <property type="entry name" value="cupin_RmlC-like"/>
    <property type="match status" value="1"/>
</dbReference>
<gene>
    <name evidence="2" type="ORF">FRZ67_20370</name>
</gene>
<evidence type="ECO:0000313" key="3">
    <source>
        <dbReference type="Proteomes" id="UP000321533"/>
    </source>
</evidence>
<dbReference type="Gene3D" id="2.60.120.10">
    <property type="entry name" value="Jelly Rolls"/>
    <property type="match status" value="1"/>
</dbReference>
<keyword evidence="3" id="KW-1185">Reference proteome</keyword>
<feature type="domain" description="Cupin type-2" evidence="1">
    <location>
        <begin position="33"/>
        <end position="97"/>
    </location>
</feature>
<dbReference type="InterPro" id="IPR013096">
    <property type="entry name" value="Cupin_2"/>
</dbReference>
<dbReference type="InterPro" id="IPR014710">
    <property type="entry name" value="RmlC-like_jellyroll"/>
</dbReference>
<evidence type="ECO:0000313" key="2">
    <source>
        <dbReference type="EMBL" id="QEC69541.1"/>
    </source>
</evidence>
<dbReference type="OrthoDB" id="72027at2"/>
<sequence length="180" mass="20123">MKRKIINPIIKDTITFIQTSDERKSKISELELTLMPKGGNFSHYHKTFTETFTAIDGALGLKLHGNKIKILQPNEAYSVPPNQVHSFFNPGNKEIRFNIKITPGHKGFENSLRILYGLAQDGLTDKKSIPKSLSHVAIIGSISDSYLPGVMKLLSPIFNLLAKKAKQSGLEEKLIDKYCN</sequence>
<accession>A0A5B8VEW0</accession>
<dbReference type="EMBL" id="CP042435">
    <property type="protein sequence ID" value="QEC69541.1"/>
    <property type="molecule type" value="Genomic_DNA"/>
</dbReference>
<dbReference type="SUPFAM" id="SSF51182">
    <property type="entry name" value="RmlC-like cupins"/>
    <property type="match status" value="1"/>
</dbReference>
<dbReference type="AlphaFoldDB" id="A0A5B8VEW0"/>
<proteinExistence type="predicted"/>
<evidence type="ECO:0000259" key="1">
    <source>
        <dbReference type="Pfam" id="PF07883"/>
    </source>
</evidence>
<protein>
    <submittedName>
        <fullName evidence="2">Cupin domain-containing protein</fullName>
    </submittedName>
</protein>
<dbReference type="RefSeq" id="WP_147192418.1">
    <property type="nucleotide sequence ID" value="NZ_CP042435.1"/>
</dbReference>
<dbReference type="Pfam" id="PF07883">
    <property type="entry name" value="Cupin_2"/>
    <property type="match status" value="1"/>
</dbReference>
<name>A0A5B8VEW0_9BACT</name>
<organism evidence="2 3">
    <name type="scientific">Panacibacter ginsenosidivorans</name>
    <dbReference type="NCBI Taxonomy" id="1813871"/>
    <lineage>
        <taxon>Bacteria</taxon>
        <taxon>Pseudomonadati</taxon>
        <taxon>Bacteroidota</taxon>
        <taxon>Chitinophagia</taxon>
        <taxon>Chitinophagales</taxon>
        <taxon>Chitinophagaceae</taxon>
        <taxon>Panacibacter</taxon>
    </lineage>
</organism>
<dbReference type="Proteomes" id="UP000321533">
    <property type="component" value="Chromosome"/>
</dbReference>
<dbReference type="KEGG" id="pgin:FRZ67_20370"/>